<dbReference type="GeneID" id="23681241"/>
<dbReference type="Proteomes" id="UP000030928">
    <property type="component" value="Segment"/>
</dbReference>
<sequence length="65" mass="7784">MLKFFANNKPNLEEFVQTYKQLMLDDLKKIEQEEDFSQEEKEVIKSERALSFEILDQLLESAKEN</sequence>
<evidence type="ECO:0000313" key="2">
    <source>
        <dbReference type="Proteomes" id="UP000030928"/>
    </source>
</evidence>
<dbReference type="EMBL" id="KM514685">
    <property type="protein sequence ID" value="AIS73896.1"/>
    <property type="molecule type" value="Genomic_DNA"/>
</dbReference>
<gene>
    <name evidence="1" type="ORF">LDL_038</name>
</gene>
<protein>
    <submittedName>
        <fullName evidence="1">Uncharacterized protein</fullName>
    </submittedName>
</protein>
<keyword evidence="2" id="KW-1185">Reference proteome</keyword>
<proteinExistence type="predicted"/>
<organism evidence="1 2">
    <name type="scientific">Lactobacillus phage Ldl1</name>
    <dbReference type="NCBI Taxonomy" id="1552735"/>
    <lineage>
        <taxon>Viruses</taxon>
        <taxon>Duplodnaviria</taxon>
        <taxon>Heunggongvirae</taxon>
        <taxon>Uroviricota</taxon>
        <taxon>Caudoviricetes</taxon>
        <taxon>Tybeckvirinae</taxon>
        <taxon>Lidleunavirus</taxon>
        <taxon>Lidleunavirus Ldl1</taxon>
    </lineage>
</organism>
<accession>A0A0A7DMV9</accession>
<name>A0A0A7DMV9_9CAUD</name>
<dbReference type="RefSeq" id="YP_009126480.1">
    <property type="nucleotide sequence ID" value="NC_026609.1"/>
</dbReference>
<reference evidence="1 2" key="1">
    <citation type="journal article" date="2014" name="Appl. Environ. Microbiol.">
        <title>Genome and proteome analysis of bacteriophage Ldl1 reveals the existence of a novel phage group infecting Lactobacillus delbrueckii subsp. Lactis.</title>
        <authorList>
            <person name="Casey E."/>
            <person name="Mahony J."/>
            <person name="Neve H."/>
            <person name="Noben J.P."/>
            <person name="Bello F.D."/>
            <person name="van Sinderen D."/>
        </authorList>
    </citation>
    <scope>NUCLEOTIDE SEQUENCE [LARGE SCALE GENOMIC DNA]</scope>
    <source>
        <strain evidence="1">Ldl1</strain>
    </source>
</reference>
<dbReference type="KEGG" id="vg:23681241"/>
<evidence type="ECO:0000313" key="1">
    <source>
        <dbReference type="EMBL" id="AIS73896.1"/>
    </source>
</evidence>